<dbReference type="EMBL" id="LR824641">
    <property type="protein sequence ID" value="CAD0313021.1"/>
    <property type="molecule type" value="Genomic_DNA"/>
</dbReference>
<dbReference type="KEGG" id="xeu:XSP_000515"/>
<evidence type="ECO:0000313" key="2">
    <source>
        <dbReference type="EMBL" id="CAD1787181.1"/>
    </source>
</evidence>
<dbReference type="RefSeq" id="WP_115675828.1">
    <property type="nucleotide sequence ID" value="NZ_LR861803.1"/>
</dbReference>
<gene>
    <name evidence="2" type="ORF">XSP_000515</name>
</gene>
<organism evidence="2 3">
    <name type="scientific">Xanthomonas euroxanthea</name>
    <dbReference type="NCBI Taxonomy" id="2259622"/>
    <lineage>
        <taxon>Bacteria</taxon>
        <taxon>Pseudomonadati</taxon>
        <taxon>Pseudomonadota</taxon>
        <taxon>Gammaproteobacteria</taxon>
        <taxon>Lysobacterales</taxon>
        <taxon>Lysobacteraceae</taxon>
        <taxon>Xanthomonas</taxon>
    </lineage>
</organism>
<accession>A0A8E4EJ94</accession>
<proteinExistence type="predicted"/>
<sequence length="113" mass="11519">MASIHARAGHFRALLRPMPGTLSRGGIGASQVMPAAAAASLLVAALVGRAGHGGVRDQLASVCVAAKGGVPCDLRQRGASAWRTSVPGLQRCRAPDDADDALRPQACQASIIR</sequence>
<dbReference type="EMBL" id="LR861803">
    <property type="protein sequence ID" value="CAD1787181.1"/>
    <property type="molecule type" value="Genomic_DNA"/>
</dbReference>
<dbReference type="AlphaFoldDB" id="A0A8E4EJ94"/>
<name>A0A8E4EJ94_9XANT</name>
<dbReference type="Proteomes" id="UP000515493">
    <property type="component" value="Chromosome"/>
</dbReference>
<protein>
    <submittedName>
        <fullName evidence="2">Uncharacterized protein</fullName>
    </submittedName>
</protein>
<evidence type="ECO:0000313" key="3">
    <source>
        <dbReference type="Proteomes" id="UP000515493"/>
    </source>
</evidence>
<dbReference type="GeneID" id="300797009"/>
<evidence type="ECO:0000313" key="1">
    <source>
        <dbReference type="EMBL" id="CAD0313021.1"/>
    </source>
</evidence>
<reference evidence="2 3" key="1">
    <citation type="submission" date="2020-07" db="EMBL/GenBank/DDBJ databases">
        <authorList>
            <person name="Teixeira M."/>
        </authorList>
    </citation>
    <scope>NUCLEOTIDE SEQUENCE [LARGE SCALE GENOMIC DNA]</scope>
    <source>
        <strain evidence="2">1</strain>
        <strain evidence="1">Xanthomonas sp. CPBF 367</strain>
    </source>
</reference>